<evidence type="ECO:0000256" key="1">
    <source>
        <dbReference type="ARBA" id="ARBA00004651"/>
    </source>
</evidence>
<dbReference type="GO" id="GO:0005886">
    <property type="term" value="C:plasma membrane"/>
    <property type="evidence" value="ECO:0007669"/>
    <property type="project" value="UniProtKB-SubCell"/>
</dbReference>
<evidence type="ECO:0000256" key="4">
    <source>
        <dbReference type="ARBA" id="ARBA00022636"/>
    </source>
</evidence>
<dbReference type="RefSeq" id="WP_407051263.1">
    <property type="nucleotide sequence ID" value="NZ_CP158568.1"/>
</dbReference>
<dbReference type="CDD" id="cd01948">
    <property type="entry name" value="EAL"/>
    <property type="match status" value="1"/>
</dbReference>
<dbReference type="PROSITE" id="PS50883">
    <property type="entry name" value="EAL"/>
    <property type="match status" value="1"/>
</dbReference>
<dbReference type="InterPro" id="IPR050706">
    <property type="entry name" value="Cyclic-di-GMP_PDE-like"/>
</dbReference>
<dbReference type="PANTHER" id="PTHR33121:SF79">
    <property type="entry name" value="CYCLIC DI-GMP PHOSPHODIESTERASE PDED-RELATED"/>
    <property type="match status" value="1"/>
</dbReference>
<reference evidence="12" key="1">
    <citation type="submission" date="2024-06" db="EMBL/GenBank/DDBJ databases">
        <title>Methylostella associata gen. nov., sp. nov., a novel Ancalomicrobiaceae-affiliated facultatively methylotrophic bacteria that feed on methanotrophs of the genus Methylococcus.</title>
        <authorList>
            <person name="Saltykova V."/>
            <person name="Danilova O.V."/>
            <person name="Oshkin I.Y."/>
            <person name="Belova S.E."/>
            <person name="Pimenov N.V."/>
            <person name="Dedysh S.N."/>
        </authorList>
    </citation>
    <scope>NUCLEOTIDE SEQUENCE</scope>
    <source>
        <strain evidence="12">S20</strain>
    </source>
</reference>
<evidence type="ECO:0000256" key="2">
    <source>
        <dbReference type="ARBA" id="ARBA00012282"/>
    </source>
</evidence>
<dbReference type="Pfam" id="PF00563">
    <property type="entry name" value="EAL"/>
    <property type="match status" value="1"/>
</dbReference>
<evidence type="ECO:0000256" key="5">
    <source>
        <dbReference type="ARBA" id="ARBA00022692"/>
    </source>
</evidence>
<dbReference type="InterPro" id="IPR035919">
    <property type="entry name" value="EAL_sf"/>
</dbReference>
<evidence type="ECO:0000256" key="7">
    <source>
        <dbReference type="ARBA" id="ARBA00022989"/>
    </source>
</evidence>
<proteinExistence type="predicted"/>
<dbReference type="KEGG" id="mflg:ABS361_08030"/>
<dbReference type="GO" id="GO:0071111">
    <property type="term" value="F:cyclic-guanylate-specific phosphodiesterase activity"/>
    <property type="evidence" value="ECO:0007669"/>
    <property type="project" value="UniProtKB-EC"/>
</dbReference>
<sequence length="539" mass="58419">MPKKTVNFVLAILAVVTIALAPLVVGKMILRAYGMRFGNEEMRSNADRYLVRAERILAEAVSALRDVDRRNGGSCATNDLVLLGETTARSQFLRRLGVVDRQGYAMCLYPAPAARRGAVLPPVAEGDRQVTLTLLDPERVTDAAPGTLMVAWRSANGARLVAEVAAAALDLDPGPEYLRVVRHVVVTIDGSKTWVAIGQSPSGGGDGEMIRAVARSATFPVEVMVEVPAAAVLELVTPLEITLSVATMAAGVVLGGIVFWMFFRPVAEVDDEFLTALQREEFKPFYQPVMNIDTGRIEGCEVLVRWVKPDGKVVSPGAFMTYAETSGHVFEMTRQLMRKTREELGPLFGDHPELKISINLFAGHFDDRRILEDIVSIFEGGRISYDQLVFEVTERYPLRDIDKARKIIAEMHVLGCRVALDDTGTGHGGLAYLQQLGIDIVKIDKMFIDAMGTDLGASTIVDVLVELANSLGMGIVAEGVEREDQLQRLREKGVTAAQGYIFAPPLPGKMFIELASALLGEGEGTPAAEAGGPEDRQAA</sequence>
<evidence type="ECO:0000256" key="10">
    <source>
        <dbReference type="SAM" id="Phobius"/>
    </source>
</evidence>
<evidence type="ECO:0000256" key="8">
    <source>
        <dbReference type="ARBA" id="ARBA00023136"/>
    </source>
</evidence>
<dbReference type="PANTHER" id="PTHR33121">
    <property type="entry name" value="CYCLIC DI-GMP PHOSPHODIESTERASE PDEF"/>
    <property type="match status" value="1"/>
</dbReference>
<keyword evidence="3" id="KW-1003">Cell membrane</keyword>
<dbReference type="EC" id="3.1.4.52" evidence="2"/>
<dbReference type="EMBL" id="CP158568">
    <property type="protein sequence ID" value="XBY46166.1"/>
    <property type="molecule type" value="Genomic_DNA"/>
</dbReference>
<gene>
    <name evidence="12" type="ORF">ABS361_08030</name>
</gene>
<dbReference type="SUPFAM" id="SSF141868">
    <property type="entry name" value="EAL domain-like"/>
    <property type="match status" value="1"/>
</dbReference>
<feature type="transmembrane region" description="Helical" evidence="10">
    <location>
        <begin position="6"/>
        <end position="26"/>
    </location>
</feature>
<dbReference type="InterPro" id="IPR001633">
    <property type="entry name" value="EAL_dom"/>
</dbReference>
<comment type="catalytic activity">
    <reaction evidence="9">
        <text>3',3'-c-di-GMP + H2O = 5'-phosphoguanylyl(3'-&gt;5')guanosine + H(+)</text>
        <dbReference type="Rhea" id="RHEA:24902"/>
        <dbReference type="ChEBI" id="CHEBI:15377"/>
        <dbReference type="ChEBI" id="CHEBI:15378"/>
        <dbReference type="ChEBI" id="CHEBI:58754"/>
        <dbReference type="ChEBI" id="CHEBI:58805"/>
        <dbReference type="EC" id="3.1.4.52"/>
    </reaction>
</comment>
<evidence type="ECO:0000256" key="9">
    <source>
        <dbReference type="ARBA" id="ARBA00034290"/>
    </source>
</evidence>
<name>A0AAU7XEI3_9HYPH</name>
<dbReference type="SMART" id="SM00052">
    <property type="entry name" value="EAL"/>
    <property type="match status" value="1"/>
</dbReference>
<accession>A0AAU7XEI3</accession>
<dbReference type="Gene3D" id="3.20.20.450">
    <property type="entry name" value="EAL domain"/>
    <property type="match status" value="1"/>
</dbReference>
<keyword evidence="7 10" id="KW-1133">Transmembrane helix</keyword>
<protein>
    <recommendedName>
        <fullName evidence="2">cyclic-guanylate-specific phosphodiesterase</fullName>
        <ecNumber evidence="2">3.1.4.52</ecNumber>
    </recommendedName>
</protein>
<dbReference type="Pfam" id="PF12792">
    <property type="entry name" value="CSS-motif"/>
    <property type="match status" value="1"/>
</dbReference>
<evidence type="ECO:0000256" key="6">
    <source>
        <dbReference type="ARBA" id="ARBA00022801"/>
    </source>
</evidence>
<evidence type="ECO:0000313" key="12">
    <source>
        <dbReference type="EMBL" id="XBY46166.1"/>
    </source>
</evidence>
<keyword evidence="4" id="KW-0973">c-di-GMP</keyword>
<comment type="subcellular location">
    <subcellularLocation>
        <location evidence="1">Cell membrane</location>
        <topology evidence="1">Multi-pass membrane protein</topology>
    </subcellularLocation>
</comment>
<keyword evidence="8 10" id="KW-0472">Membrane</keyword>
<evidence type="ECO:0000259" key="11">
    <source>
        <dbReference type="PROSITE" id="PS50883"/>
    </source>
</evidence>
<feature type="domain" description="EAL" evidence="11">
    <location>
        <begin position="266"/>
        <end position="519"/>
    </location>
</feature>
<evidence type="ECO:0000256" key="3">
    <source>
        <dbReference type="ARBA" id="ARBA00022475"/>
    </source>
</evidence>
<dbReference type="InterPro" id="IPR024744">
    <property type="entry name" value="CSS-motif_dom"/>
</dbReference>
<keyword evidence="6" id="KW-0378">Hydrolase</keyword>
<organism evidence="12">
    <name type="scientific">Methyloraptor flagellatus</name>
    <dbReference type="NCBI Taxonomy" id="3162530"/>
    <lineage>
        <taxon>Bacteria</taxon>
        <taxon>Pseudomonadati</taxon>
        <taxon>Pseudomonadota</taxon>
        <taxon>Alphaproteobacteria</taxon>
        <taxon>Hyphomicrobiales</taxon>
        <taxon>Ancalomicrobiaceae</taxon>
        <taxon>Methyloraptor</taxon>
    </lineage>
</organism>
<dbReference type="AlphaFoldDB" id="A0AAU7XEI3"/>
<keyword evidence="5 10" id="KW-0812">Transmembrane</keyword>